<dbReference type="InterPro" id="IPR056760">
    <property type="entry name" value="RING_XB3-like"/>
</dbReference>
<dbReference type="Pfam" id="PF12796">
    <property type="entry name" value="Ank_2"/>
    <property type="match status" value="2"/>
</dbReference>
<dbReference type="InterPro" id="IPR013083">
    <property type="entry name" value="Znf_RING/FYVE/PHD"/>
</dbReference>
<evidence type="ECO:0000256" key="2">
    <source>
        <dbReference type="ARBA" id="ARBA00004906"/>
    </source>
</evidence>
<protein>
    <recommendedName>
        <fullName evidence="3">RING-type E3 ubiquitin transferase</fullName>
        <ecNumber evidence="3">2.3.2.27</ecNumber>
    </recommendedName>
</protein>
<dbReference type="GO" id="GO:0045944">
    <property type="term" value="P:positive regulation of transcription by RNA polymerase II"/>
    <property type="evidence" value="ECO:0007669"/>
    <property type="project" value="TreeGrafter"/>
</dbReference>
<dbReference type="EC" id="2.3.2.27" evidence="3"/>
<evidence type="ECO:0000259" key="13">
    <source>
        <dbReference type="PROSITE" id="PS50089"/>
    </source>
</evidence>
<dbReference type="PROSITE" id="PS00518">
    <property type="entry name" value="ZF_RING_1"/>
    <property type="match status" value="1"/>
</dbReference>
<dbReference type="GO" id="GO:0061630">
    <property type="term" value="F:ubiquitin protein ligase activity"/>
    <property type="evidence" value="ECO:0007669"/>
    <property type="project" value="UniProtKB-EC"/>
</dbReference>
<dbReference type="InterPro" id="IPR017907">
    <property type="entry name" value="Znf_RING_CS"/>
</dbReference>
<evidence type="ECO:0000256" key="5">
    <source>
        <dbReference type="ARBA" id="ARBA00022723"/>
    </source>
</evidence>
<evidence type="ECO:0000313" key="14">
    <source>
        <dbReference type="EMBL" id="KAI0499381.1"/>
    </source>
</evidence>
<dbReference type="PANTHER" id="PTHR24193">
    <property type="entry name" value="ANKYRIN REPEAT PROTEIN"/>
    <property type="match status" value="1"/>
</dbReference>
<evidence type="ECO:0000256" key="4">
    <source>
        <dbReference type="ARBA" id="ARBA00022679"/>
    </source>
</evidence>
<comment type="caution">
    <text evidence="14">The sequence shown here is derived from an EMBL/GenBank/DDBJ whole genome shotgun (WGS) entry which is preliminary data.</text>
</comment>
<evidence type="ECO:0000256" key="12">
    <source>
        <dbReference type="PROSITE-ProRule" id="PRU00175"/>
    </source>
</evidence>
<dbReference type="GO" id="GO:0000976">
    <property type="term" value="F:transcription cis-regulatory region binding"/>
    <property type="evidence" value="ECO:0007669"/>
    <property type="project" value="TreeGrafter"/>
</dbReference>
<feature type="domain" description="RING-type" evidence="13">
    <location>
        <begin position="323"/>
        <end position="373"/>
    </location>
</feature>
<feature type="repeat" description="ANK" evidence="11">
    <location>
        <begin position="113"/>
        <end position="134"/>
    </location>
</feature>
<proteinExistence type="predicted"/>
<evidence type="ECO:0000256" key="1">
    <source>
        <dbReference type="ARBA" id="ARBA00000900"/>
    </source>
</evidence>
<dbReference type="Proteomes" id="UP000829196">
    <property type="component" value="Unassembled WGS sequence"/>
</dbReference>
<dbReference type="PROSITE" id="PS50297">
    <property type="entry name" value="ANK_REP_REGION"/>
    <property type="match status" value="5"/>
</dbReference>
<dbReference type="GO" id="GO:0005634">
    <property type="term" value="C:nucleus"/>
    <property type="evidence" value="ECO:0007669"/>
    <property type="project" value="TreeGrafter"/>
</dbReference>
<keyword evidence="10 11" id="KW-0040">ANK repeat</keyword>
<feature type="repeat" description="ANK" evidence="11">
    <location>
        <begin position="222"/>
        <end position="247"/>
    </location>
</feature>
<evidence type="ECO:0000256" key="7">
    <source>
        <dbReference type="ARBA" id="ARBA00022771"/>
    </source>
</evidence>
<comment type="pathway">
    <text evidence="2">Protein modification; protein ubiquitination.</text>
</comment>
<dbReference type="InterPro" id="IPR002110">
    <property type="entry name" value="Ankyrin_rpt"/>
</dbReference>
<keyword evidence="4" id="KW-0808">Transferase</keyword>
<dbReference type="Pfam" id="PF00023">
    <property type="entry name" value="Ank"/>
    <property type="match status" value="1"/>
</dbReference>
<evidence type="ECO:0000256" key="6">
    <source>
        <dbReference type="ARBA" id="ARBA00022737"/>
    </source>
</evidence>
<organism evidence="14 15">
    <name type="scientific">Dendrobium nobile</name>
    <name type="common">Orchid</name>
    <dbReference type="NCBI Taxonomy" id="94219"/>
    <lineage>
        <taxon>Eukaryota</taxon>
        <taxon>Viridiplantae</taxon>
        <taxon>Streptophyta</taxon>
        <taxon>Embryophyta</taxon>
        <taxon>Tracheophyta</taxon>
        <taxon>Spermatophyta</taxon>
        <taxon>Magnoliopsida</taxon>
        <taxon>Liliopsida</taxon>
        <taxon>Asparagales</taxon>
        <taxon>Orchidaceae</taxon>
        <taxon>Epidendroideae</taxon>
        <taxon>Malaxideae</taxon>
        <taxon>Dendrobiinae</taxon>
        <taxon>Dendrobium</taxon>
    </lineage>
</organism>
<dbReference type="Gene3D" id="3.30.40.10">
    <property type="entry name" value="Zinc/RING finger domain, C3HC4 (zinc finger)"/>
    <property type="match status" value="1"/>
</dbReference>
<feature type="repeat" description="ANK" evidence="11">
    <location>
        <begin position="179"/>
        <end position="211"/>
    </location>
</feature>
<keyword evidence="7 12" id="KW-0863">Zinc-finger</keyword>
<reference evidence="14" key="1">
    <citation type="journal article" date="2022" name="Front. Genet.">
        <title>Chromosome-Scale Assembly of the Dendrobium nobile Genome Provides Insights Into the Molecular Mechanism of the Biosynthesis of the Medicinal Active Ingredient of Dendrobium.</title>
        <authorList>
            <person name="Xu Q."/>
            <person name="Niu S.-C."/>
            <person name="Li K.-L."/>
            <person name="Zheng P.-J."/>
            <person name="Zhang X.-J."/>
            <person name="Jia Y."/>
            <person name="Liu Y."/>
            <person name="Niu Y.-X."/>
            <person name="Yu L.-H."/>
            <person name="Chen D.-F."/>
            <person name="Zhang G.-Q."/>
        </authorList>
    </citation>
    <scope>NUCLEOTIDE SEQUENCE</scope>
    <source>
        <tissue evidence="14">Leaf</tissue>
    </source>
</reference>
<dbReference type="GO" id="GO:0008270">
    <property type="term" value="F:zinc ion binding"/>
    <property type="evidence" value="ECO:0007669"/>
    <property type="project" value="UniProtKB-KW"/>
</dbReference>
<evidence type="ECO:0000256" key="3">
    <source>
        <dbReference type="ARBA" id="ARBA00012483"/>
    </source>
</evidence>
<comment type="catalytic activity">
    <reaction evidence="1">
        <text>S-ubiquitinyl-[E2 ubiquitin-conjugating enzyme]-L-cysteine + [acceptor protein]-L-lysine = [E2 ubiquitin-conjugating enzyme]-L-cysteine + N(6)-ubiquitinyl-[acceptor protein]-L-lysine.</text>
        <dbReference type="EC" id="2.3.2.27"/>
    </reaction>
</comment>
<dbReference type="SUPFAM" id="SSF48403">
    <property type="entry name" value="Ankyrin repeat"/>
    <property type="match status" value="1"/>
</dbReference>
<dbReference type="SUPFAM" id="SSF57850">
    <property type="entry name" value="RING/U-box"/>
    <property type="match status" value="1"/>
</dbReference>
<dbReference type="PROSITE" id="PS50088">
    <property type="entry name" value="ANK_REPEAT"/>
    <property type="match status" value="5"/>
</dbReference>
<keyword evidence="15" id="KW-1185">Reference proteome</keyword>
<accession>A0A8T3ATD8</accession>
<gene>
    <name evidence="14" type="ORF">KFK09_020284</name>
</gene>
<evidence type="ECO:0000256" key="10">
    <source>
        <dbReference type="ARBA" id="ARBA00023043"/>
    </source>
</evidence>
<evidence type="ECO:0000256" key="9">
    <source>
        <dbReference type="ARBA" id="ARBA00022833"/>
    </source>
</evidence>
<dbReference type="SMART" id="SM00248">
    <property type="entry name" value="ANK"/>
    <property type="match status" value="5"/>
</dbReference>
<feature type="repeat" description="ANK" evidence="11">
    <location>
        <begin position="46"/>
        <end position="78"/>
    </location>
</feature>
<evidence type="ECO:0000313" key="15">
    <source>
        <dbReference type="Proteomes" id="UP000829196"/>
    </source>
</evidence>
<dbReference type="InterPro" id="IPR036770">
    <property type="entry name" value="Ankyrin_rpt-contain_sf"/>
</dbReference>
<feature type="repeat" description="ANK" evidence="11">
    <location>
        <begin position="79"/>
        <end position="100"/>
    </location>
</feature>
<evidence type="ECO:0000256" key="8">
    <source>
        <dbReference type="ARBA" id="ARBA00022786"/>
    </source>
</evidence>
<keyword evidence="9" id="KW-0862">Zinc</keyword>
<dbReference type="InterPro" id="IPR001841">
    <property type="entry name" value="Znf_RING"/>
</dbReference>
<keyword evidence="6" id="KW-0677">Repeat</keyword>
<dbReference type="OrthoDB" id="539213at2759"/>
<keyword evidence="8" id="KW-0833">Ubl conjugation pathway</keyword>
<dbReference type="PANTHER" id="PTHR24193:SF121">
    <property type="entry name" value="ADA2A-CONTAINING COMPLEX COMPONENT 3, ISOFORM D"/>
    <property type="match status" value="1"/>
</dbReference>
<dbReference type="Pfam" id="PF24921">
    <property type="entry name" value="RING_XB3-XBAT31"/>
    <property type="match status" value="1"/>
</dbReference>
<dbReference type="InterPro" id="IPR050663">
    <property type="entry name" value="Ankyrin-SOCS_Box"/>
</dbReference>
<evidence type="ECO:0000256" key="11">
    <source>
        <dbReference type="PROSITE-ProRule" id="PRU00023"/>
    </source>
</evidence>
<dbReference type="PROSITE" id="PS50089">
    <property type="entry name" value="ZF_RING_2"/>
    <property type="match status" value="1"/>
</dbReference>
<dbReference type="AlphaFoldDB" id="A0A8T3ATD8"/>
<sequence>MGNSLVCAAAGAGDRLVAAARDGDVSDVLALLEQNPGLARYCTFAAQNSPLHFAAAKGHVEIVESLLEKGADVNSRNYSGLTPLMQACRYGHWEVVQVLLLFRCNVSRAAYFTGQTALHFAAAGGYVRCIRLLVADFVPSAPFSVTGEGLKDIKSSECSSAVEFDQLALSRLVNKVADGGLTALHMAAVKGHFDCVQLLLDFKANVSATTFNYCSSFRTIGAGSTPLHYATFGGNFKCCQVLLARGACRLTLNSNGWLPVDVARIWGRHHLVPLLSPNSELKLPLFAPSSYLSLPLMSILNIARECGGLHSSLSTSADESDLCAICLERTCYVAAEGCGHELCVKCALCLCSASSSSSETTGPPGAIPCPLCRNGIISFVKLCYNSHEEIKLSQSQCIYNSDTLMLHNSDPLAITCVS</sequence>
<dbReference type="Gene3D" id="1.25.40.20">
    <property type="entry name" value="Ankyrin repeat-containing domain"/>
    <property type="match status" value="2"/>
</dbReference>
<keyword evidence="5" id="KW-0479">Metal-binding</keyword>
<dbReference type="EMBL" id="JAGYWB010000014">
    <property type="protein sequence ID" value="KAI0499381.1"/>
    <property type="molecule type" value="Genomic_DNA"/>
</dbReference>
<dbReference type="SMR" id="A0A8T3ATD8"/>
<name>A0A8T3ATD8_DENNO</name>